<reference evidence="1 2" key="1">
    <citation type="submission" date="2010-02" db="EMBL/GenBank/DDBJ databases">
        <title>The Genome Sequence of Prevotella oris strain C735.</title>
        <authorList>
            <consortium name="The Broad Institute Genome Sequencing Platform"/>
            <person name="Ward D."/>
            <person name="Feldgarden M."/>
            <person name="Earl A."/>
            <person name="Young S.K."/>
            <person name="Zeng Q."/>
            <person name="Koehrsen M."/>
            <person name="Alvarado L."/>
            <person name="Berlin A."/>
            <person name="Bochicchio J."/>
            <person name="Borenstein D."/>
            <person name="Chapman S.B."/>
            <person name="Chen Z."/>
            <person name="Engels R."/>
            <person name="Freedman E."/>
            <person name="Gellesch M."/>
            <person name="Goldberg J."/>
            <person name="Griggs A."/>
            <person name="Gujja S."/>
            <person name="Heilman E."/>
            <person name="Heiman D."/>
            <person name="Hepburn T."/>
            <person name="Howarth C."/>
            <person name="Jen D."/>
            <person name="Larson L."/>
            <person name="Mehta T."/>
            <person name="Park D."/>
            <person name="Pearson M."/>
            <person name="Roberts A."/>
            <person name="Saif S."/>
            <person name="Shea T."/>
            <person name="Shenoy N."/>
            <person name="Sisk P."/>
            <person name="Stolte C."/>
            <person name="Sykes S."/>
            <person name="Thomson T."/>
            <person name="Walk T."/>
            <person name="White J."/>
            <person name="Yandava C."/>
            <person name="Sibley C.D."/>
            <person name="Field T.R."/>
            <person name="Grinwis M."/>
            <person name="Eshaghurshan C.S."/>
            <person name="Surette M.G."/>
            <person name="Haas B."/>
            <person name="Nusbaum C."/>
            <person name="Birren B."/>
        </authorList>
    </citation>
    <scope>NUCLEOTIDE SEQUENCE [LARGE SCALE GENOMIC DNA]</scope>
    <source>
        <strain evidence="1 2">C735</strain>
    </source>
</reference>
<sequence length="64" mass="7900">MVYNMDFKEFYQQDVILRNYQQKAKKEIFRWWNVADNILYQIPTDTSKIRLFTSIIHDINVWGL</sequence>
<dbReference type="EMBL" id="GL349570">
    <property type="protein sequence ID" value="EFI47989.1"/>
    <property type="molecule type" value="Genomic_DNA"/>
</dbReference>
<evidence type="ECO:0000313" key="2">
    <source>
        <dbReference type="Proteomes" id="UP000003805"/>
    </source>
</evidence>
<name>D7NEK7_9BACT</name>
<keyword evidence="2" id="KW-1185">Reference proteome</keyword>
<proteinExistence type="predicted"/>
<dbReference type="AlphaFoldDB" id="D7NEK7"/>
<dbReference type="eggNOG" id="COG1061">
    <property type="taxonomic scope" value="Bacteria"/>
</dbReference>
<organism evidence="1 2">
    <name type="scientific">Segatella oris C735</name>
    <dbReference type="NCBI Taxonomy" id="563008"/>
    <lineage>
        <taxon>Bacteria</taxon>
        <taxon>Pseudomonadati</taxon>
        <taxon>Bacteroidota</taxon>
        <taxon>Bacteroidia</taxon>
        <taxon>Bacteroidales</taxon>
        <taxon>Prevotellaceae</taxon>
        <taxon>Segatella</taxon>
    </lineage>
</organism>
<evidence type="ECO:0000313" key="1">
    <source>
        <dbReference type="EMBL" id="EFI47989.1"/>
    </source>
</evidence>
<gene>
    <name evidence="1" type="ORF">HMPREF0665_01986</name>
</gene>
<accession>D7NEK7</accession>
<dbReference type="HOGENOM" id="CLU_2937863_0_0_10"/>
<protein>
    <submittedName>
        <fullName evidence="1">Uncharacterized protein</fullName>
    </submittedName>
</protein>
<dbReference type="Proteomes" id="UP000003805">
    <property type="component" value="Unassembled WGS sequence"/>
</dbReference>